<feature type="region of interest" description="Disordered" evidence="1">
    <location>
        <begin position="12"/>
        <end position="210"/>
    </location>
</feature>
<organism evidence="2 3">
    <name type="scientific">Aspergillus pseudotamarii</name>
    <dbReference type="NCBI Taxonomy" id="132259"/>
    <lineage>
        <taxon>Eukaryota</taxon>
        <taxon>Fungi</taxon>
        <taxon>Dikarya</taxon>
        <taxon>Ascomycota</taxon>
        <taxon>Pezizomycotina</taxon>
        <taxon>Eurotiomycetes</taxon>
        <taxon>Eurotiomycetidae</taxon>
        <taxon>Eurotiales</taxon>
        <taxon>Aspergillaceae</taxon>
        <taxon>Aspergillus</taxon>
        <taxon>Aspergillus subgen. Circumdati</taxon>
    </lineage>
</organism>
<evidence type="ECO:0000313" key="3">
    <source>
        <dbReference type="Proteomes" id="UP000325672"/>
    </source>
</evidence>
<dbReference type="AlphaFoldDB" id="A0A5N6T2K7"/>
<evidence type="ECO:0000313" key="2">
    <source>
        <dbReference type="EMBL" id="KAE8140533.1"/>
    </source>
</evidence>
<feature type="compositionally biased region" description="Polar residues" evidence="1">
    <location>
        <begin position="186"/>
        <end position="210"/>
    </location>
</feature>
<dbReference type="GeneID" id="43643412"/>
<feature type="compositionally biased region" description="Low complexity" evidence="1">
    <location>
        <begin position="71"/>
        <end position="151"/>
    </location>
</feature>
<name>A0A5N6T2K7_ASPPS</name>
<feature type="compositionally biased region" description="Acidic residues" evidence="1">
    <location>
        <begin position="19"/>
        <end position="33"/>
    </location>
</feature>
<dbReference type="Proteomes" id="UP000325672">
    <property type="component" value="Unassembled WGS sequence"/>
</dbReference>
<evidence type="ECO:0000256" key="1">
    <source>
        <dbReference type="SAM" id="MobiDB-lite"/>
    </source>
</evidence>
<proteinExistence type="predicted"/>
<protein>
    <submittedName>
        <fullName evidence="2">Uncharacterized protein</fullName>
    </submittedName>
</protein>
<dbReference type="RefSeq" id="XP_031916596.1">
    <property type="nucleotide sequence ID" value="XM_032059202.1"/>
</dbReference>
<reference evidence="2 3" key="1">
    <citation type="submission" date="2019-04" db="EMBL/GenBank/DDBJ databases">
        <title>Friends and foes A comparative genomics study of 23 Aspergillus species from section Flavi.</title>
        <authorList>
            <consortium name="DOE Joint Genome Institute"/>
            <person name="Kjaerbolling I."/>
            <person name="Vesth T."/>
            <person name="Frisvad J.C."/>
            <person name="Nybo J.L."/>
            <person name="Theobald S."/>
            <person name="Kildgaard S."/>
            <person name="Isbrandt T."/>
            <person name="Kuo A."/>
            <person name="Sato A."/>
            <person name="Lyhne E.K."/>
            <person name="Kogle M.E."/>
            <person name="Wiebenga A."/>
            <person name="Kun R.S."/>
            <person name="Lubbers R.J."/>
            <person name="Makela M.R."/>
            <person name="Barry K."/>
            <person name="Chovatia M."/>
            <person name="Clum A."/>
            <person name="Daum C."/>
            <person name="Haridas S."/>
            <person name="He G."/>
            <person name="LaButti K."/>
            <person name="Lipzen A."/>
            <person name="Mondo S."/>
            <person name="Riley R."/>
            <person name="Salamov A."/>
            <person name="Simmons B.A."/>
            <person name="Magnuson J.K."/>
            <person name="Henrissat B."/>
            <person name="Mortensen U.H."/>
            <person name="Larsen T.O."/>
            <person name="Devries R.P."/>
            <person name="Grigoriev I.V."/>
            <person name="Machida M."/>
            <person name="Baker S.E."/>
            <person name="Andersen M.R."/>
        </authorList>
    </citation>
    <scope>NUCLEOTIDE SEQUENCE [LARGE SCALE GENOMIC DNA]</scope>
    <source>
        <strain evidence="2 3">CBS 117625</strain>
    </source>
</reference>
<dbReference type="OrthoDB" id="10650300at2759"/>
<dbReference type="EMBL" id="ML743561">
    <property type="protein sequence ID" value="KAE8140533.1"/>
    <property type="molecule type" value="Genomic_DNA"/>
</dbReference>
<gene>
    <name evidence="2" type="ORF">BDV38DRAFT_280033</name>
</gene>
<accession>A0A5N6T2K7</accession>
<sequence length="210" mass="21188">MSGLFEFLGDLLGISDGGLGDEEYTFDTEDPTDLGDGSSLTGDNVEADTMDSGNAGRTDHIYFAGDSDGPSSDTNSSSSETNSSSSNTNSSSSETNSSSSDTNSSSSDTNSSSSDTNSSSSNTNSTSSDTNSSSSNTNGTSSDTNRSSTSTGGEGIYQQGIDREGNRVAQSGTGLPFYPKTGAPVNPNSVTWPNPVTGTIGSSDTVTPSS</sequence>
<keyword evidence="3" id="KW-1185">Reference proteome</keyword>